<keyword evidence="3" id="KW-1185">Reference proteome</keyword>
<evidence type="ECO:0000313" key="2">
    <source>
        <dbReference type="EMBL" id="OQO01285.1"/>
    </source>
</evidence>
<evidence type="ECO:0000313" key="3">
    <source>
        <dbReference type="Proteomes" id="UP000192596"/>
    </source>
</evidence>
<name>A0A1V8SQ34_9PEZI</name>
<evidence type="ECO:0000259" key="1">
    <source>
        <dbReference type="Pfam" id="PF20150"/>
    </source>
</evidence>
<feature type="domain" description="2EXR" evidence="1">
    <location>
        <begin position="6"/>
        <end position="78"/>
    </location>
</feature>
<gene>
    <name evidence="2" type="ORF">B0A48_12838</name>
</gene>
<dbReference type="InParanoid" id="A0A1V8SQ34"/>
<sequence>MSTVSRFLDLPRALCLRIWTSCLPHRFVELDYPIADHIFPSPLPCTHFSHTTHINSQPPLITKVCREARQVAFDAGTPSEDISHSGRPDEAWFSSGTSLRASWLDRTRDAVHMHWTAALEPLYGSDGDAISSLAWDAKFCTGVASLRVEFFEENYHEAGSVDVPAALPEELKSLVANPLDARLAKQLQNFLSLPMWMVMMDTVVVHLSREAAAERGFFALLGDATVQIIDGVEQEVLHGYYDAAGLVERLQVPHGVQSGGHKFELISKIREDLEYVLMREYGCRELLRHMRPAVMFRLCTRDCKTIHVAHAD</sequence>
<accession>A0A1V8SQ34</accession>
<dbReference type="Pfam" id="PF20150">
    <property type="entry name" value="2EXR"/>
    <property type="match status" value="1"/>
</dbReference>
<protein>
    <recommendedName>
        <fullName evidence="1">2EXR domain-containing protein</fullName>
    </recommendedName>
</protein>
<proteinExistence type="predicted"/>
<dbReference type="InterPro" id="IPR045518">
    <property type="entry name" value="2EXR"/>
</dbReference>
<dbReference type="AlphaFoldDB" id="A0A1V8SQ34"/>
<dbReference type="Proteomes" id="UP000192596">
    <property type="component" value="Unassembled WGS sequence"/>
</dbReference>
<comment type="caution">
    <text evidence="2">The sequence shown here is derived from an EMBL/GenBank/DDBJ whole genome shotgun (WGS) entry which is preliminary data.</text>
</comment>
<dbReference type="STRING" id="1507870.A0A1V8SQ34"/>
<reference evidence="3" key="1">
    <citation type="submission" date="2017-03" db="EMBL/GenBank/DDBJ databases">
        <title>Genomes of endolithic fungi from Antarctica.</title>
        <authorList>
            <person name="Coleine C."/>
            <person name="Masonjones S."/>
            <person name="Stajich J.E."/>
        </authorList>
    </citation>
    <scope>NUCLEOTIDE SEQUENCE [LARGE SCALE GENOMIC DNA]</scope>
    <source>
        <strain evidence="3">CCFEE 5527</strain>
    </source>
</reference>
<dbReference type="OrthoDB" id="3473305at2759"/>
<organism evidence="2 3">
    <name type="scientific">Cryoendolithus antarcticus</name>
    <dbReference type="NCBI Taxonomy" id="1507870"/>
    <lineage>
        <taxon>Eukaryota</taxon>
        <taxon>Fungi</taxon>
        <taxon>Dikarya</taxon>
        <taxon>Ascomycota</taxon>
        <taxon>Pezizomycotina</taxon>
        <taxon>Dothideomycetes</taxon>
        <taxon>Dothideomycetidae</taxon>
        <taxon>Cladosporiales</taxon>
        <taxon>Cladosporiaceae</taxon>
        <taxon>Cryoendolithus</taxon>
    </lineage>
</organism>
<dbReference type="EMBL" id="NAJO01000031">
    <property type="protein sequence ID" value="OQO01285.1"/>
    <property type="molecule type" value="Genomic_DNA"/>
</dbReference>